<dbReference type="SMART" id="SM00175">
    <property type="entry name" value="RAB"/>
    <property type="match status" value="1"/>
</dbReference>
<dbReference type="InterPro" id="IPR001806">
    <property type="entry name" value="Small_GTPase"/>
</dbReference>
<dbReference type="SUPFAM" id="SSF52540">
    <property type="entry name" value="P-loop containing nucleoside triphosphate hydrolases"/>
    <property type="match status" value="1"/>
</dbReference>
<dbReference type="GO" id="GO:0005886">
    <property type="term" value="C:plasma membrane"/>
    <property type="evidence" value="ECO:0007669"/>
    <property type="project" value="TreeGrafter"/>
</dbReference>
<keyword evidence="5" id="KW-1185">Reference proteome</keyword>
<dbReference type="Pfam" id="PF00071">
    <property type="entry name" value="Ras"/>
    <property type="match status" value="1"/>
</dbReference>
<dbReference type="InterPro" id="IPR027417">
    <property type="entry name" value="P-loop_NTPase"/>
</dbReference>
<dbReference type="GO" id="GO:0005525">
    <property type="term" value="F:GTP binding"/>
    <property type="evidence" value="ECO:0007669"/>
    <property type="project" value="InterPro"/>
</dbReference>
<dbReference type="EMBL" id="VYZN01000013">
    <property type="protein sequence ID" value="KAE9541312.1"/>
    <property type="molecule type" value="Genomic_DNA"/>
</dbReference>
<dbReference type="Gene3D" id="3.40.50.300">
    <property type="entry name" value="P-loop containing nucleotide triphosphate hydrolases"/>
    <property type="match status" value="1"/>
</dbReference>
<dbReference type="PANTHER" id="PTHR45775:SF7">
    <property type="entry name" value="RAD, GEM_KIR FAMILY MEMBER 1, ISOFORM B"/>
    <property type="match status" value="1"/>
</dbReference>
<dbReference type="OrthoDB" id="5239715at2759"/>
<dbReference type="PRINTS" id="PR00449">
    <property type="entry name" value="RASTRNSFRMNG"/>
</dbReference>
<evidence type="ECO:0000256" key="3">
    <source>
        <dbReference type="SAM" id="MobiDB-lite"/>
    </source>
</evidence>
<dbReference type="PROSITE" id="PS51421">
    <property type="entry name" value="RAS"/>
    <property type="match status" value="1"/>
</dbReference>
<dbReference type="SMART" id="SM00173">
    <property type="entry name" value="RAS"/>
    <property type="match status" value="1"/>
</dbReference>
<evidence type="ECO:0000313" key="4">
    <source>
        <dbReference type="EMBL" id="KAE9541312.1"/>
    </source>
</evidence>
<evidence type="ECO:0000256" key="2">
    <source>
        <dbReference type="ARBA" id="ARBA00022553"/>
    </source>
</evidence>
<sequence>YLFSVLDEDGEKSVSVLLDGEESELIFLDKSNAPADCNDVFEESPHAYCIIYSRNDWDSFKQAEEWLQALWKADVVRNKAVILVGNKNDIVRPNVVPSGVGKQMATRYDCKFIETSVIINYNVDELLVGILTQIRLKLDQPPEHTHHARSSSMRKRSKSPLGNCGPTFKKYRGSRTSTSLRVKGLLSKVWARDSKSKSCENLHVL</sequence>
<dbReference type="GO" id="GO:0003924">
    <property type="term" value="F:GTPase activity"/>
    <property type="evidence" value="ECO:0007669"/>
    <property type="project" value="InterPro"/>
</dbReference>
<evidence type="ECO:0000313" key="5">
    <source>
        <dbReference type="Proteomes" id="UP000475862"/>
    </source>
</evidence>
<comment type="caution">
    <text evidence="4">The sequence shown here is derived from an EMBL/GenBank/DDBJ whole genome shotgun (WGS) entry which is preliminary data.</text>
</comment>
<organism evidence="4 5">
    <name type="scientific">Aphis glycines</name>
    <name type="common">Soybean aphid</name>
    <dbReference type="NCBI Taxonomy" id="307491"/>
    <lineage>
        <taxon>Eukaryota</taxon>
        <taxon>Metazoa</taxon>
        <taxon>Ecdysozoa</taxon>
        <taxon>Arthropoda</taxon>
        <taxon>Hexapoda</taxon>
        <taxon>Insecta</taxon>
        <taxon>Pterygota</taxon>
        <taxon>Neoptera</taxon>
        <taxon>Paraneoptera</taxon>
        <taxon>Hemiptera</taxon>
        <taxon>Sternorrhyncha</taxon>
        <taxon>Aphidomorpha</taxon>
        <taxon>Aphidoidea</taxon>
        <taxon>Aphididae</taxon>
        <taxon>Aphidini</taxon>
        <taxon>Aphis</taxon>
        <taxon>Aphis</taxon>
    </lineage>
</organism>
<keyword evidence="2" id="KW-0597">Phosphoprotein</keyword>
<proteinExistence type="inferred from homology"/>
<gene>
    <name evidence="4" type="ORF">AGLY_004557</name>
</gene>
<dbReference type="InterPro" id="IPR051641">
    <property type="entry name" value="RGK_GTP-binding_reg"/>
</dbReference>
<feature type="compositionally biased region" description="Basic residues" evidence="3">
    <location>
        <begin position="146"/>
        <end position="158"/>
    </location>
</feature>
<name>A0A6G0TYE3_APHGL</name>
<feature type="region of interest" description="Disordered" evidence="3">
    <location>
        <begin position="141"/>
        <end position="172"/>
    </location>
</feature>
<protein>
    <submittedName>
        <fullName evidence="4">Uncharacterized protein</fullName>
    </submittedName>
</protein>
<dbReference type="Proteomes" id="UP000475862">
    <property type="component" value="Unassembled WGS sequence"/>
</dbReference>
<dbReference type="PANTHER" id="PTHR45775">
    <property type="entry name" value="RAD, GEM/KIR FAMILY MEMBER 2, ISOFORM C"/>
    <property type="match status" value="1"/>
</dbReference>
<dbReference type="AlphaFoldDB" id="A0A6G0TYE3"/>
<dbReference type="GO" id="GO:0005246">
    <property type="term" value="F:calcium channel regulator activity"/>
    <property type="evidence" value="ECO:0007669"/>
    <property type="project" value="TreeGrafter"/>
</dbReference>
<evidence type="ECO:0000256" key="1">
    <source>
        <dbReference type="ARBA" id="ARBA00008846"/>
    </source>
</evidence>
<accession>A0A6G0TYE3</accession>
<reference evidence="4 5" key="1">
    <citation type="submission" date="2019-08" db="EMBL/GenBank/DDBJ databases">
        <title>The genome of the soybean aphid Biotype 1, its phylome, world population structure and adaptation to the North American continent.</title>
        <authorList>
            <person name="Giordano R."/>
            <person name="Donthu R.K."/>
            <person name="Hernandez A.G."/>
            <person name="Wright C.L."/>
            <person name="Zimin A.V."/>
        </authorList>
    </citation>
    <scope>NUCLEOTIDE SEQUENCE [LARGE SCALE GENOMIC DNA]</scope>
    <source>
        <tissue evidence="4">Whole aphids</tissue>
    </source>
</reference>
<comment type="similarity">
    <text evidence="1">Belongs to the small GTPase superfamily. RGK family.</text>
</comment>
<feature type="non-terminal residue" evidence="4">
    <location>
        <position position="1"/>
    </location>
</feature>